<evidence type="ECO:0000259" key="6">
    <source>
        <dbReference type="PROSITE" id="PS50977"/>
    </source>
</evidence>
<evidence type="ECO:0000313" key="8">
    <source>
        <dbReference type="Proteomes" id="UP000198348"/>
    </source>
</evidence>
<evidence type="ECO:0000256" key="3">
    <source>
        <dbReference type="ARBA" id="ARBA00023125"/>
    </source>
</evidence>
<dbReference type="EMBL" id="FZNW01000013">
    <property type="protein sequence ID" value="SNR64982.1"/>
    <property type="molecule type" value="Genomic_DNA"/>
</dbReference>
<evidence type="ECO:0000256" key="1">
    <source>
        <dbReference type="ARBA" id="ARBA00022491"/>
    </source>
</evidence>
<dbReference type="Proteomes" id="UP000198348">
    <property type="component" value="Unassembled WGS sequence"/>
</dbReference>
<keyword evidence="8" id="KW-1185">Reference proteome</keyword>
<evidence type="ECO:0000256" key="5">
    <source>
        <dbReference type="PROSITE-ProRule" id="PRU00335"/>
    </source>
</evidence>
<dbReference type="InterPro" id="IPR009057">
    <property type="entry name" value="Homeodomain-like_sf"/>
</dbReference>
<feature type="DNA-binding region" description="H-T-H motif" evidence="5">
    <location>
        <begin position="34"/>
        <end position="53"/>
    </location>
</feature>
<dbReference type="InterPro" id="IPR036271">
    <property type="entry name" value="Tet_transcr_reg_TetR-rel_C_sf"/>
</dbReference>
<dbReference type="Pfam" id="PF00440">
    <property type="entry name" value="TetR_N"/>
    <property type="match status" value="1"/>
</dbReference>
<keyword evidence="2" id="KW-0805">Transcription regulation</keyword>
<name>A0A238Y1X8_9PSEU</name>
<dbReference type="Gene3D" id="1.10.10.60">
    <property type="entry name" value="Homeodomain-like"/>
    <property type="match status" value="1"/>
</dbReference>
<dbReference type="PANTHER" id="PTHR30055:SF175">
    <property type="entry name" value="HTH-TYPE TRANSCRIPTIONAL REPRESSOR KSTR2"/>
    <property type="match status" value="1"/>
</dbReference>
<evidence type="ECO:0000313" key="7">
    <source>
        <dbReference type="EMBL" id="SNR64982.1"/>
    </source>
</evidence>
<dbReference type="SUPFAM" id="SSF46689">
    <property type="entry name" value="Homeodomain-like"/>
    <property type="match status" value="1"/>
</dbReference>
<dbReference type="PANTHER" id="PTHR30055">
    <property type="entry name" value="HTH-TYPE TRANSCRIPTIONAL REGULATOR RUTR"/>
    <property type="match status" value="1"/>
</dbReference>
<evidence type="ECO:0000256" key="2">
    <source>
        <dbReference type="ARBA" id="ARBA00023015"/>
    </source>
</evidence>
<keyword evidence="3 5" id="KW-0238">DNA-binding</keyword>
<dbReference type="GO" id="GO:0003700">
    <property type="term" value="F:DNA-binding transcription factor activity"/>
    <property type="evidence" value="ECO:0007669"/>
    <property type="project" value="TreeGrafter"/>
</dbReference>
<keyword evidence="4" id="KW-0804">Transcription</keyword>
<dbReference type="RefSeq" id="WP_089302095.1">
    <property type="nucleotide sequence ID" value="NZ_FZNW01000013.1"/>
</dbReference>
<dbReference type="InterPro" id="IPR041490">
    <property type="entry name" value="KstR2_TetR_C"/>
</dbReference>
<dbReference type="SUPFAM" id="SSF48498">
    <property type="entry name" value="Tetracyclin repressor-like, C-terminal domain"/>
    <property type="match status" value="1"/>
</dbReference>
<dbReference type="InterPro" id="IPR001647">
    <property type="entry name" value="HTH_TetR"/>
</dbReference>
<reference evidence="8" key="1">
    <citation type="submission" date="2017-06" db="EMBL/GenBank/DDBJ databases">
        <authorList>
            <person name="Varghese N."/>
            <person name="Submissions S."/>
        </authorList>
    </citation>
    <scope>NUCLEOTIDE SEQUENCE [LARGE SCALE GENOMIC DNA]</scope>
    <source>
        <strain evidence="8">DSM 45207</strain>
    </source>
</reference>
<proteinExistence type="predicted"/>
<feature type="domain" description="HTH tetR-type" evidence="6">
    <location>
        <begin position="11"/>
        <end position="71"/>
    </location>
</feature>
<dbReference type="PRINTS" id="PR00455">
    <property type="entry name" value="HTHTETR"/>
</dbReference>
<dbReference type="GO" id="GO:0000976">
    <property type="term" value="F:transcription cis-regulatory region binding"/>
    <property type="evidence" value="ECO:0007669"/>
    <property type="project" value="TreeGrafter"/>
</dbReference>
<protein>
    <submittedName>
        <fullName evidence="7">Transcriptional regulator, TetR family</fullName>
    </submittedName>
</protein>
<dbReference type="AlphaFoldDB" id="A0A238Y1X8"/>
<dbReference type="Gene3D" id="1.10.357.10">
    <property type="entry name" value="Tetracycline Repressor, domain 2"/>
    <property type="match status" value="1"/>
</dbReference>
<sequence length="226" mass="25044">MVAEQAARRRADSRDDILATFTRHVAEHGYNETNLAAIAAELGLSKGTIVHHYGTKDRLLAALHESYMRKRLDEARCIVERLRTPAEQLAGLLFSFVLYQVHDRDATVAFQREIARIAGGEGVRLRDAYLELVRDVLRRGTDSGAFRDGDVPVRSLLMFGASQWAWTWFRPDGPLAAEEVGGTLVDMVLGGLLVHRSGLAELADPRGRVMLSVRECLELDVPGPTP</sequence>
<dbReference type="Pfam" id="PF17932">
    <property type="entry name" value="TetR_C_24"/>
    <property type="match status" value="1"/>
</dbReference>
<gene>
    <name evidence="7" type="ORF">SAMN06265360_11351</name>
</gene>
<dbReference type="InterPro" id="IPR050109">
    <property type="entry name" value="HTH-type_TetR-like_transc_reg"/>
</dbReference>
<evidence type="ECO:0000256" key="4">
    <source>
        <dbReference type="ARBA" id="ARBA00023163"/>
    </source>
</evidence>
<dbReference type="PROSITE" id="PS50977">
    <property type="entry name" value="HTH_TETR_2"/>
    <property type="match status" value="1"/>
</dbReference>
<organism evidence="7 8">
    <name type="scientific">Haloechinothrix alba</name>
    <dbReference type="NCBI Taxonomy" id="664784"/>
    <lineage>
        <taxon>Bacteria</taxon>
        <taxon>Bacillati</taxon>
        <taxon>Actinomycetota</taxon>
        <taxon>Actinomycetes</taxon>
        <taxon>Pseudonocardiales</taxon>
        <taxon>Pseudonocardiaceae</taxon>
        <taxon>Haloechinothrix</taxon>
    </lineage>
</organism>
<keyword evidence="1" id="KW-0678">Repressor</keyword>
<dbReference type="OrthoDB" id="1669699at2"/>
<accession>A0A238Y1X8</accession>